<keyword evidence="9" id="KW-1185">Reference proteome</keyword>
<dbReference type="InterPro" id="IPR050208">
    <property type="entry name" value="MHC_class-I_related"/>
</dbReference>
<feature type="chain" id="PRO_5034013376" description="MHC class I-like antigen recognition-like domain-containing protein" evidence="6">
    <location>
        <begin position="35"/>
        <end position="255"/>
    </location>
</feature>
<dbReference type="Pfam" id="PF00129">
    <property type="entry name" value="MHC_I"/>
    <property type="match status" value="1"/>
</dbReference>
<keyword evidence="4" id="KW-1015">Disulfide bond</keyword>
<sequence length="255" mass="28518">MSFPGRTGWTGASSVRLGLLFWFFLPVCAPAGRSRPLSLNQNFSITSQARTGQPWCEIQGQVNGNKFLYYVCGNKQVIPIGPCGMKLKDTAFWDTQRETLEDLGEELRKKLLDIKAEIFTKSDSLSMQGSLMCERGADGHTRGSWRFAFNERLTCLFEAENRKWTVDPPGGQQFRVMLDNDGELTKLLVRTANGDCKSWLQHIWEHCDEVQETTVPPATRQGTAPGKATAIGPCTWIFPLLLSCVVIMDILVGDH</sequence>
<comment type="subcellular location">
    <subcellularLocation>
        <location evidence="1">Membrane</location>
    </subcellularLocation>
</comment>
<dbReference type="GeneTree" id="ENSGT01120000271825"/>
<protein>
    <recommendedName>
        <fullName evidence="7">MHC class I-like antigen recognition-like domain-containing protein</fullName>
    </recommendedName>
</protein>
<dbReference type="AlphaFoldDB" id="A0A8C7EM72"/>
<evidence type="ECO:0000259" key="7">
    <source>
        <dbReference type="Pfam" id="PF00129"/>
    </source>
</evidence>
<name>A0A8C7EM72_NEOVI</name>
<accession>A0A8C7EM72</accession>
<feature type="domain" description="MHC class I-like antigen recognition-like" evidence="7">
    <location>
        <begin position="44"/>
        <end position="203"/>
    </location>
</feature>
<dbReference type="FunFam" id="3.30.500.10:FF:000004">
    <property type="entry name" value="Retinoic acid early-inducible protein 1-beta"/>
    <property type="match status" value="1"/>
</dbReference>
<dbReference type="Gene3D" id="3.30.500.10">
    <property type="entry name" value="MHC class I-like antigen recognition-like"/>
    <property type="match status" value="1"/>
</dbReference>
<feature type="signal peptide" evidence="6">
    <location>
        <begin position="1"/>
        <end position="34"/>
    </location>
</feature>
<keyword evidence="3" id="KW-0472">Membrane</keyword>
<dbReference type="Proteomes" id="UP000694425">
    <property type="component" value="Unplaced"/>
</dbReference>
<evidence type="ECO:0000256" key="3">
    <source>
        <dbReference type="ARBA" id="ARBA00023136"/>
    </source>
</evidence>
<dbReference type="PANTHER" id="PTHR16675">
    <property type="entry name" value="MHC CLASS I-RELATED"/>
    <property type="match status" value="1"/>
</dbReference>
<dbReference type="GO" id="GO:0002476">
    <property type="term" value="P:antigen processing and presentation of endogenous peptide antigen via MHC class Ib"/>
    <property type="evidence" value="ECO:0007669"/>
    <property type="project" value="TreeGrafter"/>
</dbReference>
<keyword evidence="2 6" id="KW-0732">Signal</keyword>
<dbReference type="SUPFAM" id="SSF54452">
    <property type="entry name" value="MHC antigen-recognition domain"/>
    <property type="match status" value="1"/>
</dbReference>
<evidence type="ECO:0000256" key="5">
    <source>
        <dbReference type="ARBA" id="ARBA00023180"/>
    </source>
</evidence>
<reference evidence="8" key="1">
    <citation type="submission" date="2025-08" db="UniProtKB">
        <authorList>
            <consortium name="Ensembl"/>
        </authorList>
    </citation>
    <scope>IDENTIFICATION</scope>
</reference>
<dbReference type="GO" id="GO:0002486">
    <property type="term" value="P:antigen processing and presentation of endogenous peptide antigen via MHC class I via ER pathway, TAP-independent"/>
    <property type="evidence" value="ECO:0007669"/>
    <property type="project" value="TreeGrafter"/>
</dbReference>
<reference evidence="8" key="2">
    <citation type="submission" date="2025-09" db="UniProtKB">
        <authorList>
            <consortium name="Ensembl"/>
        </authorList>
    </citation>
    <scope>IDENTIFICATION</scope>
</reference>
<dbReference type="InterPro" id="IPR011161">
    <property type="entry name" value="MHC_I-like_Ag-recog"/>
</dbReference>
<proteinExistence type="predicted"/>
<dbReference type="GO" id="GO:0006955">
    <property type="term" value="P:immune response"/>
    <property type="evidence" value="ECO:0007669"/>
    <property type="project" value="TreeGrafter"/>
</dbReference>
<evidence type="ECO:0000256" key="2">
    <source>
        <dbReference type="ARBA" id="ARBA00022729"/>
    </source>
</evidence>
<evidence type="ECO:0000313" key="9">
    <source>
        <dbReference type="Proteomes" id="UP000694425"/>
    </source>
</evidence>
<evidence type="ECO:0000256" key="4">
    <source>
        <dbReference type="ARBA" id="ARBA00023157"/>
    </source>
</evidence>
<evidence type="ECO:0000256" key="1">
    <source>
        <dbReference type="ARBA" id="ARBA00004370"/>
    </source>
</evidence>
<dbReference type="InterPro" id="IPR037055">
    <property type="entry name" value="MHC_I-like_Ag-recog_sf"/>
</dbReference>
<evidence type="ECO:0000256" key="6">
    <source>
        <dbReference type="SAM" id="SignalP"/>
    </source>
</evidence>
<keyword evidence="5" id="KW-0325">Glycoprotein</keyword>
<dbReference type="GO" id="GO:0009897">
    <property type="term" value="C:external side of plasma membrane"/>
    <property type="evidence" value="ECO:0007669"/>
    <property type="project" value="TreeGrafter"/>
</dbReference>
<organism evidence="8 9">
    <name type="scientific">Neovison vison</name>
    <name type="common">American mink</name>
    <name type="synonym">Mustela vison</name>
    <dbReference type="NCBI Taxonomy" id="452646"/>
    <lineage>
        <taxon>Eukaryota</taxon>
        <taxon>Metazoa</taxon>
        <taxon>Chordata</taxon>
        <taxon>Craniata</taxon>
        <taxon>Vertebrata</taxon>
        <taxon>Euteleostomi</taxon>
        <taxon>Mammalia</taxon>
        <taxon>Eutheria</taxon>
        <taxon>Laurasiatheria</taxon>
        <taxon>Carnivora</taxon>
        <taxon>Caniformia</taxon>
        <taxon>Musteloidea</taxon>
        <taxon>Mustelidae</taxon>
        <taxon>Mustelinae</taxon>
        <taxon>Neogale</taxon>
    </lineage>
</organism>
<evidence type="ECO:0000313" key="8">
    <source>
        <dbReference type="Ensembl" id="ENSNVIP00000008340.1"/>
    </source>
</evidence>
<dbReference type="PANTHER" id="PTHR16675:SF268">
    <property type="entry name" value="UL16-BINDING PROTEIN 1"/>
    <property type="match status" value="1"/>
</dbReference>
<dbReference type="GO" id="GO:0005615">
    <property type="term" value="C:extracellular space"/>
    <property type="evidence" value="ECO:0007669"/>
    <property type="project" value="TreeGrafter"/>
</dbReference>
<dbReference type="InterPro" id="IPR011162">
    <property type="entry name" value="MHC_I/II-like_Ag-recog"/>
</dbReference>
<dbReference type="GO" id="GO:0001916">
    <property type="term" value="P:positive regulation of T cell mediated cytotoxicity"/>
    <property type="evidence" value="ECO:0007669"/>
    <property type="project" value="TreeGrafter"/>
</dbReference>
<dbReference type="Ensembl" id="ENSNVIT00000009764.1">
    <property type="protein sequence ID" value="ENSNVIP00000008340.1"/>
    <property type="gene ID" value="ENSNVIG00000006632.1"/>
</dbReference>